<accession>A0A5C5VLK8</accession>
<keyword evidence="4" id="KW-1185">Reference proteome</keyword>
<comment type="caution">
    <text evidence="3">The sequence shown here is derived from an EMBL/GenBank/DDBJ whole genome shotgun (WGS) entry which is preliminary data.</text>
</comment>
<gene>
    <name evidence="3" type="ORF">Enr8_04290</name>
</gene>
<keyword evidence="1" id="KW-0732">Signal</keyword>
<organism evidence="3 4">
    <name type="scientific">Blastopirellula retiformator</name>
    <dbReference type="NCBI Taxonomy" id="2527970"/>
    <lineage>
        <taxon>Bacteria</taxon>
        <taxon>Pseudomonadati</taxon>
        <taxon>Planctomycetota</taxon>
        <taxon>Planctomycetia</taxon>
        <taxon>Pirellulales</taxon>
        <taxon>Pirellulaceae</taxon>
        <taxon>Blastopirellula</taxon>
    </lineage>
</organism>
<protein>
    <recommendedName>
        <fullName evidence="2">3-keto-alpha-glucoside-1,2-lyase/3-keto-2-hydroxy-glucal hydratase domain-containing protein</fullName>
    </recommendedName>
</protein>
<evidence type="ECO:0000259" key="2">
    <source>
        <dbReference type="Pfam" id="PF06439"/>
    </source>
</evidence>
<name>A0A5C5VLK8_9BACT</name>
<dbReference type="OrthoDB" id="176168at2"/>
<dbReference type="InterPro" id="IPR010496">
    <property type="entry name" value="AL/BT2_dom"/>
</dbReference>
<evidence type="ECO:0000313" key="3">
    <source>
        <dbReference type="EMBL" id="TWT38735.1"/>
    </source>
</evidence>
<feature type="chain" id="PRO_5023023556" description="3-keto-alpha-glucoside-1,2-lyase/3-keto-2-hydroxy-glucal hydratase domain-containing protein" evidence="1">
    <location>
        <begin position="25"/>
        <end position="332"/>
    </location>
</feature>
<dbReference type="PANTHER" id="PTHR33546">
    <property type="entry name" value="LARGE, MULTIFUNCTIONAL SECRETED PROTEIN-RELATED"/>
    <property type="match status" value="1"/>
</dbReference>
<feature type="domain" description="3-keto-alpha-glucoside-1,2-lyase/3-keto-2-hydroxy-glucal hydratase" evidence="2">
    <location>
        <begin position="150"/>
        <end position="330"/>
    </location>
</feature>
<dbReference type="AlphaFoldDB" id="A0A5C5VLK8"/>
<proteinExistence type="predicted"/>
<sequence precursor="true">MSRLMPFRVLFSLLLLTCVSILLAGPAYTDTEKAGEDYDVQGEYEGVLGPDKVKIAAQVIAKGKGKFHAIGMPGGLPGDGLKPDEKKVEADGEREGEMVVFRTTTENGDEVRAEIKDGVMTVFGGDNQKVMELAKVFRESPTIGAKPPMGAVVLFDGTNLDAWMNAKMTEDGRMQQGATSKQLFDDHTIHLEFLLPFMPEDNGQARGNSGLYLQGRYEVQMLDSFGLSGENNECGGIYELKKPDVNMCLPPLRWQTYDIDFTAAKYGDDGKVKSAPRITVKHNGVLIHDDVQLPADKTTRAAPVAAGKEPGPVYLQNHGNPVRYRNIWVKTK</sequence>
<evidence type="ECO:0000256" key="1">
    <source>
        <dbReference type="SAM" id="SignalP"/>
    </source>
</evidence>
<dbReference type="RefSeq" id="WP_146428965.1">
    <property type="nucleotide sequence ID" value="NZ_SJPF01000001.1"/>
</dbReference>
<dbReference type="Proteomes" id="UP000318878">
    <property type="component" value="Unassembled WGS sequence"/>
</dbReference>
<dbReference type="GO" id="GO:0016787">
    <property type="term" value="F:hydrolase activity"/>
    <property type="evidence" value="ECO:0007669"/>
    <property type="project" value="InterPro"/>
</dbReference>
<reference evidence="3 4" key="1">
    <citation type="submission" date="2019-02" db="EMBL/GenBank/DDBJ databases">
        <title>Deep-cultivation of Planctomycetes and their phenomic and genomic characterization uncovers novel biology.</title>
        <authorList>
            <person name="Wiegand S."/>
            <person name="Jogler M."/>
            <person name="Boedeker C."/>
            <person name="Pinto D."/>
            <person name="Vollmers J."/>
            <person name="Rivas-Marin E."/>
            <person name="Kohn T."/>
            <person name="Peeters S.H."/>
            <person name="Heuer A."/>
            <person name="Rast P."/>
            <person name="Oberbeckmann S."/>
            <person name="Bunk B."/>
            <person name="Jeske O."/>
            <person name="Meyerdierks A."/>
            <person name="Storesund J.E."/>
            <person name="Kallscheuer N."/>
            <person name="Luecker S."/>
            <person name="Lage O.M."/>
            <person name="Pohl T."/>
            <person name="Merkel B.J."/>
            <person name="Hornburger P."/>
            <person name="Mueller R.-W."/>
            <person name="Bruemmer F."/>
            <person name="Labrenz M."/>
            <person name="Spormann A.M."/>
            <person name="Op Den Camp H."/>
            <person name="Overmann J."/>
            <person name="Amann R."/>
            <person name="Jetten M.S.M."/>
            <person name="Mascher T."/>
            <person name="Medema M.H."/>
            <person name="Devos D.P."/>
            <person name="Kaster A.-K."/>
            <person name="Ovreas L."/>
            <person name="Rohde M."/>
            <person name="Galperin M.Y."/>
            <person name="Jogler C."/>
        </authorList>
    </citation>
    <scope>NUCLEOTIDE SEQUENCE [LARGE SCALE GENOMIC DNA]</scope>
    <source>
        <strain evidence="3 4">Enr8</strain>
    </source>
</reference>
<dbReference type="PANTHER" id="PTHR33546:SF1">
    <property type="entry name" value="LARGE, MULTIFUNCTIONAL SECRETED PROTEIN"/>
    <property type="match status" value="1"/>
</dbReference>
<dbReference type="Pfam" id="PF06439">
    <property type="entry name" value="3keto-disac_hyd"/>
    <property type="match status" value="1"/>
</dbReference>
<evidence type="ECO:0000313" key="4">
    <source>
        <dbReference type="Proteomes" id="UP000318878"/>
    </source>
</evidence>
<feature type="signal peptide" evidence="1">
    <location>
        <begin position="1"/>
        <end position="24"/>
    </location>
</feature>
<dbReference type="Gene3D" id="2.60.120.560">
    <property type="entry name" value="Exo-inulinase, domain 1"/>
    <property type="match status" value="1"/>
</dbReference>
<dbReference type="EMBL" id="SJPF01000001">
    <property type="protein sequence ID" value="TWT38735.1"/>
    <property type="molecule type" value="Genomic_DNA"/>
</dbReference>